<sequence length="123" mass="14350">MKSRFSYAIIGFCLMFLCMLVGGIVVICIPVQMQYPQYFMNSQNDLDYWYESDYLYINTGIGVFMIIIGFFGFMISCCFGCATRPENTSDKLFNEGQEHLPQFAIQQNYPQFKQMPTIQDQMM</sequence>
<evidence type="ECO:0000256" key="1">
    <source>
        <dbReference type="SAM" id="Phobius"/>
    </source>
</evidence>
<feature type="transmembrane region" description="Helical" evidence="1">
    <location>
        <begin position="55"/>
        <end position="82"/>
    </location>
</feature>
<dbReference type="Proteomes" id="UP001642409">
    <property type="component" value="Unassembled WGS sequence"/>
</dbReference>
<reference evidence="2 3" key="1">
    <citation type="submission" date="2024-07" db="EMBL/GenBank/DDBJ databases">
        <authorList>
            <person name="Akdeniz Z."/>
        </authorList>
    </citation>
    <scope>NUCLEOTIDE SEQUENCE [LARGE SCALE GENOMIC DNA]</scope>
</reference>
<feature type="transmembrane region" description="Helical" evidence="1">
    <location>
        <begin position="7"/>
        <end position="35"/>
    </location>
</feature>
<gene>
    <name evidence="2" type="ORF">HINF_LOCUS15470</name>
</gene>
<protein>
    <submittedName>
        <fullName evidence="2">Hypothetical_protein</fullName>
    </submittedName>
</protein>
<keyword evidence="1" id="KW-1133">Transmembrane helix</keyword>
<accession>A0ABP1HMK9</accession>
<name>A0ABP1HMK9_9EUKA</name>
<organism evidence="2 3">
    <name type="scientific">Hexamita inflata</name>
    <dbReference type="NCBI Taxonomy" id="28002"/>
    <lineage>
        <taxon>Eukaryota</taxon>
        <taxon>Metamonada</taxon>
        <taxon>Diplomonadida</taxon>
        <taxon>Hexamitidae</taxon>
        <taxon>Hexamitinae</taxon>
        <taxon>Hexamita</taxon>
    </lineage>
</organism>
<comment type="caution">
    <text evidence="2">The sequence shown here is derived from an EMBL/GenBank/DDBJ whole genome shotgun (WGS) entry which is preliminary data.</text>
</comment>
<keyword evidence="1" id="KW-0812">Transmembrane</keyword>
<keyword evidence="1" id="KW-0472">Membrane</keyword>
<proteinExistence type="predicted"/>
<keyword evidence="3" id="KW-1185">Reference proteome</keyword>
<evidence type="ECO:0000313" key="3">
    <source>
        <dbReference type="Proteomes" id="UP001642409"/>
    </source>
</evidence>
<dbReference type="EMBL" id="CAXDID020000037">
    <property type="protein sequence ID" value="CAL5997895.1"/>
    <property type="molecule type" value="Genomic_DNA"/>
</dbReference>
<evidence type="ECO:0000313" key="2">
    <source>
        <dbReference type="EMBL" id="CAL5997895.1"/>
    </source>
</evidence>